<accession>A0A814J6J2</accession>
<gene>
    <name evidence="2" type="ORF">XAT740_LOCUS14860</name>
</gene>
<evidence type="ECO:0000313" key="2">
    <source>
        <dbReference type="EMBL" id="CAF1033139.1"/>
    </source>
</evidence>
<dbReference type="Proteomes" id="UP000663828">
    <property type="component" value="Unassembled WGS sequence"/>
</dbReference>
<comment type="caution">
    <text evidence="2">The sequence shown here is derived from an EMBL/GenBank/DDBJ whole genome shotgun (WGS) entry which is preliminary data.</text>
</comment>
<dbReference type="EMBL" id="CAJNOR010000902">
    <property type="protein sequence ID" value="CAF1033139.1"/>
    <property type="molecule type" value="Genomic_DNA"/>
</dbReference>
<feature type="region of interest" description="Disordered" evidence="1">
    <location>
        <begin position="1"/>
        <end position="25"/>
    </location>
</feature>
<dbReference type="AlphaFoldDB" id="A0A814J6J2"/>
<sequence>MTTENSTARRGKKRSASNSPVHMEGVTTNNLNYLTTSDMSNDQDFLASNEINSQTIGLISFLATKRLINLSFSTLYQRSLKITWLNLLIRERRNLKSNIHSVEKCFMLNRLISECKKDPCKVAQLTGELYEAIKIRMTTRFLPAWSAEDFYNQVLLWQRLQCQRRLFNIHYDEISRPESLLTLYRFVNKLCDQYLNSYRVNPTEENQNHLKKMLHYSFIIVTQPSIPECVAATKYEKTNDKYVAKLYSRIICLLDPELIAAHFYLDDINVTLFPFDRKIDGFGESQPTLKWCKKEVTDAEDQKITFLYAELDSITLQKLDIRNTRPLYSAKLCQIQFRSRIRTKAYNIEQSLIYLSEPFGLCSHAQYYPEYVAKAILYQVAQQVQPKESSVPSDVITGYVARYYGKISGVAMKQHTYEYIEHVLRLAYEGRKDGQLAASFSIYEDVLAQIISQMEVFIDHPFLSMMYHDGLFLGICNSAVDQCLRGTDEKPHILLRLNTLATHQPVQHASVRFIVHDGQLIRATFHGKAFVDEMCRMIGEANSEKAKQIQVFSYKNNHTFHDFITYFDNELFRLDTSAAPMKDAYQPFIPILWNVMRTNGDLKEEQSVCHTLKLESQPIDMSHSKASAMETDLSHSFATNHQFLQTTEKMVARTDTVICRAVDKFIDLLIKSTSSSASEASMHLLSLTETNQKELLATILSECLQLQKCSEASTQTSTLSSNSNSSPSSTLSDD</sequence>
<protein>
    <submittedName>
        <fullName evidence="2">Uncharacterized protein</fullName>
    </submittedName>
</protein>
<feature type="compositionally biased region" description="Polar residues" evidence="1">
    <location>
        <begin position="16"/>
        <end position="25"/>
    </location>
</feature>
<organism evidence="2 3">
    <name type="scientific">Adineta ricciae</name>
    <name type="common">Rotifer</name>
    <dbReference type="NCBI Taxonomy" id="249248"/>
    <lineage>
        <taxon>Eukaryota</taxon>
        <taxon>Metazoa</taxon>
        <taxon>Spiralia</taxon>
        <taxon>Gnathifera</taxon>
        <taxon>Rotifera</taxon>
        <taxon>Eurotatoria</taxon>
        <taxon>Bdelloidea</taxon>
        <taxon>Adinetida</taxon>
        <taxon>Adinetidae</taxon>
        <taxon>Adineta</taxon>
    </lineage>
</organism>
<name>A0A814J6J2_ADIRI</name>
<keyword evidence="3" id="KW-1185">Reference proteome</keyword>
<evidence type="ECO:0000256" key="1">
    <source>
        <dbReference type="SAM" id="MobiDB-lite"/>
    </source>
</evidence>
<feature type="region of interest" description="Disordered" evidence="1">
    <location>
        <begin position="714"/>
        <end position="734"/>
    </location>
</feature>
<evidence type="ECO:0000313" key="3">
    <source>
        <dbReference type="Proteomes" id="UP000663828"/>
    </source>
</evidence>
<proteinExistence type="predicted"/>
<reference evidence="2" key="1">
    <citation type="submission" date="2021-02" db="EMBL/GenBank/DDBJ databases">
        <authorList>
            <person name="Nowell W R."/>
        </authorList>
    </citation>
    <scope>NUCLEOTIDE SEQUENCE</scope>
</reference>